<dbReference type="InterPro" id="IPR006571">
    <property type="entry name" value="TLDc_dom"/>
</dbReference>
<evidence type="ECO:0000259" key="2">
    <source>
        <dbReference type="PROSITE" id="PS51886"/>
    </source>
</evidence>
<dbReference type="SUPFAM" id="SSF90257">
    <property type="entry name" value="Myosin rod fragments"/>
    <property type="match status" value="1"/>
</dbReference>
<dbReference type="STRING" id="1754190.A0A1Y2BZV8"/>
<dbReference type="Proteomes" id="UP000193920">
    <property type="component" value="Unassembled WGS sequence"/>
</dbReference>
<evidence type="ECO:0000256" key="1">
    <source>
        <dbReference type="SAM" id="Coils"/>
    </source>
</evidence>
<dbReference type="Pfam" id="PF07534">
    <property type="entry name" value="TLD"/>
    <property type="match status" value="1"/>
</dbReference>
<sequence>MFSGNNNNNNCTDIIIYKEEELLEEKKFILKYSERNYEIKIQLVKINYLHYIRIKAQEEKVIINYIYLTEMNEDDFIKQNNEIFKIYNNIHKIYKLILDSFDKNNISISDIKENISCNLLIKDKFIADEFSIEIRLKRKDSNNNDIIEMLCNKINELEEEKNNMNKKVNELESKNNNLNFKVNELETENNNLNTKVNELEEEKNNMKNKIKELKFKSDYKIIKNEDELNFIKNRLLQIPGRENSKISLSLKFRLTENGNSINTYRCICNNIPNNLVLIKTTEGTRFGGYTDKAWTSCGENIVDNNSFCFSLSRNKIYNIITDKIAIGDNVRYGPMFRDNIFYIGSGSLNNGGCSKNSQSNFLGEEMLYEINDGKEKFTVIEFEFYQVVFE</sequence>
<dbReference type="PROSITE" id="PS51886">
    <property type="entry name" value="TLDC"/>
    <property type="match status" value="1"/>
</dbReference>
<feature type="domain" description="TLDc" evidence="2">
    <location>
        <begin position="220"/>
        <end position="388"/>
    </location>
</feature>
<dbReference type="Gene3D" id="1.20.5.1000">
    <property type="entry name" value="arf6 gtpase in complex with a specific effector, jip4"/>
    <property type="match status" value="1"/>
</dbReference>
<reference evidence="3 4" key="1">
    <citation type="submission" date="2016-08" db="EMBL/GenBank/DDBJ databases">
        <title>A Parts List for Fungal Cellulosomes Revealed by Comparative Genomics.</title>
        <authorList>
            <consortium name="DOE Joint Genome Institute"/>
            <person name="Haitjema C.H."/>
            <person name="Gilmore S.P."/>
            <person name="Henske J.K."/>
            <person name="Solomon K.V."/>
            <person name="De Groot R."/>
            <person name="Kuo A."/>
            <person name="Mondo S.J."/>
            <person name="Salamov A.A."/>
            <person name="Labutti K."/>
            <person name="Zhao Z."/>
            <person name="Chiniquy J."/>
            <person name="Barry K."/>
            <person name="Brewer H.M."/>
            <person name="Purvine S.O."/>
            <person name="Wright A.T."/>
            <person name="Boxma B."/>
            <person name="Van Alen T."/>
            <person name="Hackstein J.H."/>
            <person name="Baker S.E."/>
            <person name="Grigoriev I.V."/>
            <person name="O'Malley M.A."/>
        </authorList>
    </citation>
    <scope>NUCLEOTIDE SEQUENCE [LARGE SCALE GENOMIC DNA]</scope>
    <source>
        <strain evidence="3 4">G1</strain>
    </source>
</reference>
<keyword evidence="1" id="KW-0175">Coiled coil</keyword>
<evidence type="ECO:0000313" key="3">
    <source>
        <dbReference type="EMBL" id="ORY40301.1"/>
    </source>
</evidence>
<comment type="caution">
    <text evidence="3">The sequence shown here is derived from an EMBL/GenBank/DDBJ whole genome shotgun (WGS) entry which is preliminary data.</text>
</comment>
<organism evidence="3 4">
    <name type="scientific">Neocallimastix californiae</name>
    <dbReference type="NCBI Taxonomy" id="1754190"/>
    <lineage>
        <taxon>Eukaryota</taxon>
        <taxon>Fungi</taxon>
        <taxon>Fungi incertae sedis</taxon>
        <taxon>Chytridiomycota</taxon>
        <taxon>Chytridiomycota incertae sedis</taxon>
        <taxon>Neocallimastigomycetes</taxon>
        <taxon>Neocallimastigales</taxon>
        <taxon>Neocallimastigaceae</taxon>
        <taxon>Neocallimastix</taxon>
    </lineage>
</organism>
<gene>
    <name evidence="3" type="ORF">LY90DRAFT_672213</name>
</gene>
<dbReference type="EMBL" id="MCOG01000128">
    <property type="protein sequence ID" value="ORY40301.1"/>
    <property type="molecule type" value="Genomic_DNA"/>
</dbReference>
<feature type="coiled-coil region" evidence="1">
    <location>
        <begin position="147"/>
        <end position="216"/>
    </location>
</feature>
<protein>
    <recommendedName>
        <fullName evidence="2">TLDc domain-containing protein</fullName>
    </recommendedName>
</protein>
<evidence type="ECO:0000313" key="4">
    <source>
        <dbReference type="Proteomes" id="UP000193920"/>
    </source>
</evidence>
<keyword evidence="4" id="KW-1185">Reference proteome</keyword>
<name>A0A1Y2BZV8_9FUNG</name>
<dbReference type="AlphaFoldDB" id="A0A1Y2BZV8"/>
<proteinExistence type="predicted"/>
<accession>A0A1Y2BZV8</accession>